<name>A0A433SCX6_9BURK</name>
<dbReference type="AlphaFoldDB" id="A0A433SCX6"/>
<keyword evidence="2" id="KW-1185">Reference proteome</keyword>
<dbReference type="OrthoDB" id="9107863at2"/>
<dbReference type="RefSeq" id="WP_126980072.1">
    <property type="nucleotide sequence ID" value="NZ_PQSP01000004.1"/>
</dbReference>
<organism evidence="1 2">
    <name type="scientific">Saezia sanguinis</name>
    <dbReference type="NCBI Taxonomy" id="1965230"/>
    <lineage>
        <taxon>Bacteria</taxon>
        <taxon>Pseudomonadati</taxon>
        <taxon>Pseudomonadota</taxon>
        <taxon>Betaproteobacteria</taxon>
        <taxon>Burkholderiales</taxon>
        <taxon>Saeziaceae</taxon>
        <taxon>Saezia</taxon>
    </lineage>
</organism>
<comment type="caution">
    <text evidence="1">The sequence shown here is derived from an EMBL/GenBank/DDBJ whole genome shotgun (WGS) entry which is preliminary data.</text>
</comment>
<reference evidence="1 2" key="1">
    <citation type="submission" date="2018-01" db="EMBL/GenBank/DDBJ databases">
        <title>Saezia sanguinis gen. nov., sp. nov., in the order Burkholderiales isolated from human blood.</title>
        <authorList>
            <person name="Medina-Pascual M.J."/>
            <person name="Valdezate S."/>
            <person name="Monzon S."/>
            <person name="Cuesta I."/>
            <person name="Carrasco G."/>
            <person name="Villalon P."/>
            <person name="Saez-Nieto J.A."/>
        </authorList>
    </citation>
    <scope>NUCLEOTIDE SEQUENCE [LARGE SCALE GENOMIC DNA]</scope>
    <source>
        <strain evidence="1 2">CNM695-12</strain>
    </source>
</reference>
<dbReference type="Proteomes" id="UP000286947">
    <property type="component" value="Unassembled WGS sequence"/>
</dbReference>
<evidence type="ECO:0000313" key="2">
    <source>
        <dbReference type="Proteomes" id="UP000286947"/>
    </source>
</evidence>
<gene>
    <name evidence="1" type="ORF">CUZ56_01871</name>
</gene>
<proteinExistence type="predicted"/>
<dbReference type="Gene3D" id="2.10.25.20">
    <property type="entry name" value="reovirus attachment protein sigma1, domain 1"/>
    <property type="match status" value="2"/>
</dbReference>
<protein>
    <submittedName>
        <fullName evidence="1">Uncharacterized protein</fullName>
    </submittedName>
</protein>
<accession>A0A433SCX6</accession>
<evidence type="ECO:0000313" key="1">
    <source>
        <dbReference type="EMBL" id="RUS66591.1"/>
    </source>
</evidence>
<sequence length="506" mass="53556">MTVTTDICKAGPYEGDGVTAVFAVNFRFLDAAHLHVWYEQEQHKTVLVLGRDYTVAGVGQPEGQIHLSQPLAVGQALMIRREVPVTQLADYVQGDAFPAESHEMALDKLTMIAQQLKDGVDRAVKTADGEEQQPVELPALNDRKNKLLGFDGQGLPESVTIGSGLKLAEQMLMVKPGMGIVSNEAGVSVLIGDGLGMFDNAVVVKLGKGLEFDEQARAQVQEELIKSVSSGSASIIELKGLIAHLTQRVEDLETGEGGEVAIYIGDGIRYDAQGRLTVKPGLGIQVDADGVSVILGEGLEAGDQGQVQVSQALRESVSQLSGQMTQVTAGTTFPFNQDVCAEIGGYAKGAVLLGADGVTLWQSMVDANMTDPDSGSANGWIKVVNEGRLAQYLSDRFAIIYPNGGSAANPANVTINQSYTMPNPFPGRNIDLRIQLLFGGDWGTVSAYYLYPSGGVGIVADVVNDVLRIQTGSNGLFGSAAGTLNVFKNGSATTTAPCRIQVWVVD</sequence>
<dbReference type="EMBL" id="PQSP01000004">
    <property type="protein sequence ID" value="RUS66591.1"/>
    <property type="molecule type" value="Genomic_DNA"/>
</dbReference>